<organism evidence="1 2">
    <name type="scientific">Neurospora intermedia</name>
    <dbReference type="NCBI Taxonomy" id="5142"/>
    <lineage>
        <taxon>Eukaryota</taxon>
        <taxon>Fungi</taxon>
        <taxon>Dikarya</taxon>
        <taxon>Ascomycota</taxon>
        <taxon>Pezizomycotina</taxon>
        <taxon>Sordariomycetes</taxon>
        <taxon>Sordariomycetidae</taxon>
        <taxon>Sordariales</taxon>
        <taxon>Sordariaceae</taxon>
        <taxon>Neurospora</taxon>
    </lineage>
</organism>
<reference evidence="1 2" key="1">
    <citation type="submission" date="2023-09" db="EMBL/GenBank/DDBJ databases">
        <title>Multi-omics analysis of a traditional fermented food reveals byproduct-associated fungal strains for waste-to-food upcycling.</title>
        <authorList>
            <consortium name="Lawrence Berkeley National Laboratory"/>
            <person name="Rekdal V.M."/>
            <person name="Villalobos-Escobedo J.M."/>
            <person name="Rodriguez-Valeron N."/>
            <person name="Garcia M.O."/>
            <person name="Vasquez D.P."/>
            <person name="Damayanti I."/>
            <person name="Sorensen P.M."/>
            <person name="Baidoo E.E."/>
            <person name="De Carvalho A.C."/>
            <person name="Riley R."/>
            <person name="Lipzen A."/>
            <person name="He G."/>
            <person name="Yan M."/>
            <person name="Haridas S."/>
            <person name="Daum C."/>
            <person name="Yoshinaga Y."/>
            <person name="Ng V."/>
            <person name="Grigoriev I.V."/>
            <person name="Munk R."/>
            <person name="Nuraida L."/>
            <person name="Wijaya C.H."/>
            <person name="Morales P.-C."/>
            <person name="Keasling J.D."/>
        </authorList>
    </citation>
    <scope>NUCLEOTIDE SEQUENCE [LARGE SCALE GENOMIC DNA]</scope>
    <source>
        <strain evidence="1 2">FGSC 2613</strain>
    </source>
</reference>
<comment type="caution">
    <text evidence="1">The sequence shown here is derived from an EMBL/GenBank/DDBJ whole genome shotgun (WGS) entry which is preliminary data.</text>
</comment>
<keyword evidence="2" id="KW-1185">Reference proteome</keyword>
<name>A0ABR3DMT5_NEUIN</name>
<evidence type="ECO:0000313" key="1">
    <source>
        <dbReference type="EMBL" id="KAL0473975.1"/>
    </source>
</evidence>
<proteinExistence type="predicted"/>
<feature type="non-terminal residue" evidence="1">
    <location>
        <position position="1"/>
    </location>
</feature>
<dbReference type="Proteomes" id="UP001451303">
    <property type="component" value="Unassembled WGS sequence"/>
</dbReference>
<gene>
    <name evidence="1" type="ORF">QR685DRAFT_437300</name>
</gene>
<protein>
    <submittedName>
        <fullName evidence="1">Uncharacterized protein</fullName>
    </submittedName>
</protein>
<accession>A0ABR3DMT5</accession>
<evidence type="ECO:0000313" key="2">
    <source>
        <dbReference type="Proteomes" id="UP001451303"/>
    </source>
</evidence>
<sequence>GYFIGFNDIYSRIVFICNSYTSEIVRVSTVTFLRGDLVKKEFVYNSNSAILEYYVIFFD</sequence>
<dbReference type="EMBL" id="JAVLET010000002">
    <property type="protein sequence ID" value="KAL0473975.1"/>
    <property type="molecule type" value="Genomic_DNA"/>
</dbReference>